<evidence type="ECO:0000313" key="3">
    <source>
        <dbReference type="EMBL" id="GMA42356.1"/>
    </source>
</evidence>
<keyword evidence="5" id="KW-1185">Reference proteome</keyword>
<accession>A0ABQ6IXQ2</accession>
<dbReference type="EMBL" id="BSUO01000001">
    <property type="protein sequence ID" value="GMA42356.1"/>
    <property type="molecule type" value="Genomic_DNA"/>
</dbReference>
<dbReference type="PANTHER" id="PTHR43283:SF3">
    <property type="entry name" value="BETA-LACTAMASE FAMILY PROTEIN (AFU_ORTHOLOGUE AFUA_5G07500)"/>
    <property type="match status" value="1"/>
</dbReference>
<dbReference type="SUPFAM" id="SSF56601">
    <property type="entry name" value="beta-lactamase/transpeptidase-like"/>
    <property type="match status" value="1"/>
</dbReference>
<dbReference type="Proteomes" id="UP001157126">
    <property type="component" value="Unassembled WGS sequence"/>
</dbReference>
<feature type="domain" description="Beta-lactamase-related" evidence="1">
    <location>
        <begin position="12"/>
        <end position="259"/>
    </location>
</feature>
<dbReference type="EMBL" id="BSUO01000003">
    <property type="protein sequence ID" value="GMA42504.1"/>
    <property type="molecule type" value="Genomic_DNA"/>
</dbReference>
<evidence type="ECO:0000259" key="1">
    <source>
        <dbReference type="Pfam" id="PF00144"/>
    </source>
</evidence>
<gene>
    <name evidence="2" type="ORF">GCM10025883_00180</name>
    <name evidence="3" type="ORF">GCM10025883_44010</name>
    <name evidence="4" type="ORF">GCM10025883_45490</name>
</gene>
<dbReference type="EMBL" id="BSUO01000001">
    <property type="protein sequence ID" value="GMA37973.1"/>
    <property type="molecule type" value="Genomic_DNA"/>
</dbReference>
<dbReference type="Gene3D" id="3.40.710.10">
    <property type="entry name" value="DD-peptidase/beta-lactamase superfamily"/>
    <property type="match status" value="1"/>
</dbReference>
<protein>
    <recommendedName>
        <fullName evidence="1">Beta-lactamase-related domain-containing protein</fullName>
    </recommendedName>
</protein>
<dbReference type="InterPro" id="IPR050789">
    <property type="entry name" value="Diverse_Enzym_Activities"/>
</dbReference>
<dbReference type="RefSeq" id="WP_284302024.1">
    <property type="nucleotide sequence ID" value="NZ_BSUO01000001.1"/>
</dbReference>
<dbReference type="PANTHER" id="PTHR43283">
    <property type="entry name" value="BETA-LACTAMASE-RELATED"/>
    <property type="match status" value="1"/>
</dbReference>
<name>A0ABQ6IXQ2_9MICO</name>
<evidence type="ECO:0000313" key="5">
    <source>
        <dbReference type="Proteomes" id="UP001157126"/>
    </source>
</evidence>
<organism evidence="3 5">
    <name type="scientific">Mobilicoccus caccae</name>
    <dbReference type="NCBI Taxonomy" id="1859295"/>
    <lineage>
        <taxon>Bacteria</taxon>
        <taxon>Bacillati</taxon>
        <taxon>Actinomycetota</taxon>
        <taxon>Actinomycetes</taxon>
        <taxon>Micrococcales</taxon>
        <taxon>Dermatophilaceae</taxon>
        <taxon>Mobilicoccus</taxon>
    </lineage>
</organism>
<comment type="caution">
    <text evidence="3">The sequence shown here is derived from an EMBL/GenBank/DDBJ whole genome shotgun (WGS) entry which is preliminary data.</text>
</comment>
<reference evidence="3" key="1">
    <citation type="journal article" date="2014" name="Int. J. Syst. Evol. Microbiol.">
        <title>Complete genome of a new Firmicutes species belonging to the dominant human colonic microbiota ('Ruminococcus bicirculans') reveals two chromosomes and a selective capacity to utilize plant glucans.</title>
        <authorList>
            <consortium name="NISC Comparative Sequencing Program"/>
            <person name="Wegmann U."/>
            <person name="Louis P."/>
            <person name="Goesmann A."/>
            <person name="Henrissat B."/>
            <person name="Duncan S.H."/>
            <person name="Flint H.J."/>
        </authorList>
    </citation>
    <scope>NUCLEOTIDE SEQUENCE</scope>
    <source>
        <strain evidence="3">NBRC 113072</strain>
    </source>
</reference>
<reference evidence="5" key="2">
    <citation type="journal article" date="2019" name="Int. J. Syst. Evol. Microbiol.">
        <title>The Global Catalogue of Microorganisms (GCM) 10K type strain sequencing project: providing services to taxonomists for standard genome sequencing and annotation.</title>
        <authorList>
            <consortium name="The Broad Institute Genomics Platform"/>
            <consortium name="The Broad Institute Genome Sequencing Center for Infectious Disease"/>
            <person name="Wu L."/>
            <person name="Ma J."/>
        </authorList>
    </citation>
    <scope>NUCLEOTIDE SEQUENCE [LARGE SCALE GENOMIC DNA]</scope>
    <source>
        <strain evidence="5">NBRC 113072</strain>
    </source>
</reference>
<sequence length="285" mass="30558">MPDTLTPTLDRHIDGITVRDLLTNGSGYGMQPGGSPLAAAYRDAGVEAGADPVDSCADDWLVALATLPLAHQPGDGFRYHHGFGILGVLLQRFAGIPVEEYLRRVVFDPLGMPDTSLFVPEDQAHRLPAAYRHGESGLEEAEPLGGGFYVGEPPFDTAHGELVSTAADYHRLCRMLADGGRHEGDPFLDPDLVREMTRDQVPESVKTPDSFFPGFWDGIGWGYGGSVATGGEHEGRYAWSGGQGTDFYIDPDGTISVFLTQVELGDAMWPVLGEVQANAASLLEG</sequence>
<dbReference type="InterPro" id="IPR012338">
    <property type="entry name" value="Beta-lactam/transpept-like"/>
</dbReference>
<reference evidence="3" key="3">
    <citation type="submission" date="2023-02" db="EMBL/GenBank/DDBJ databases">
        <authorList>
            <person name="Sun Q."/>
            <person name="Mori K."/>
        </authorList>
    </citation>
    <scope>NUCLEOTIDE SEQUENCE</scope>
    <source>
        <strain evidence="3">NBRC 113072</strain>
    </source>
</reference>
<dbReference type="InterPro" id="IPR001466">
    <property type="entry name" value="Beta-lactam-related"/>
</dbReference>
<proteinExistence type="predicted"/>
<dbReference type="Pfam" id="PF00144">
    <property type="entry name" value="Beta-lactamase"/>
    <property type="match status" value="1"/>
</dbReference>
<evidence type="ECO:0000313" key="2">
    <source>
        <dbReference type="EMBL" id="GMA37973.1"/>
    </source>
</evidence>
<evidence type="ECO:0000313" key="4">
    <source>
        <dbReference type="EMBL" id="GMA42504.1"/>
    </source>
</evidence>